<proteinExistence type="predicted"/>
<evidence type="ECO:0000313" key="3">
    <source>
        <dbReference type="EMBL" id="GAT17512.1"/>
    </source>
</evidence>
<dbReference type="STRING" id="1797.RMCT_4481"/>
<dbReference type="PANTHER" id="PTHR36302:SF1">
    <property type="entry name" value="COPPER CHAPERONE PCU(A)C"/>
    <property type="match status" value="1"/>
</dbReference>
<dbReference type="SUPFAM" id="SSF110087">
    <property type="entry name" value="DR1885-like metal-binding protein"/>
    <property type="match status" value="1"/>
</dbReference>
<name>A0A100XJ10_MYCTH</name>
<evidence type="ECO:0000256" key="1">
    <source>
        <dbReference type="SAM" id="MobiDB-lite"/>
    </source>
</evidence>
<dbReference type="OrthoDB" id="9796962at2"/>
<evidence type="ECO:0000313" key="4">
    <source>
        <dbReference type="Proteomes" id="UP000069654"/>
    </source>
</evidence>
<accession>A0A100XJ10</accession>
<dbReference type="EMBL" id="BCTB01000053">
    <property type="protein sequence ID" value="GAT17512.1"/>
    <property type="molecule type" value="Genomic_DNA"/>
</dbReference>
<gene>
    <name evidence="3" type="ORF">RMCT_4481</name>
</gene>
<keyword evidence="2" id="KW-0732">Signal</keyword>
<feature type="compositionally biased region" description="Basic and acidic residues" evidence="1">
    <location>
        <begin position="167"/>
        <end position="194"/>
    </location>
</feature>
<organism evidence="3 4">
    <name type="scientific">Mycolicibacterium thermoresistibile</name>
    <name type="common">Mycobacterium thermoresistibile</name>
    <dbReference type="NCBI Taxonomy" id="1797"/>
    <lineage>
        <taxon>Bacteria</taxon>
        <taxon>Bacillati</taxon>
        <taxon>Actinomycetota</taxon>
        <taxon>Actinomycetes</taxon>
        <taxon>Mycobacteriales</taxon>
        <taxon>Mycobacteriaceae</taxon>
        <taxon>Mycolicibacterium</taxon>
    </lineage>
</organism>
<dbReference type="AlphaFoldDB" id="A0A100XJ10"/>
<dbReference type="RefSeq" id="WP_050811867.1">
    <property type="nucleotide sequence ID" value="NZ_BCTB01000053.1"/>
</dbReference>
<evidence type="ECO:0008006" key="5">
    <source>
        <dbReference type="Google" id="ProtNLM"/>
    </source>
</evidence>
<dbReference type="Proteomes" id="UP000069654">
    <property type="component" value="Unassembled WGS sequence"/>
</dbReference>
<dbReference type="Gene3D" id="2.60.40.1890">
    <property type="entry name" value="PCu(A)C copper chaperone"/>
    <property type="match status" value="1"/>
</dbReference>
<dbReference type="InterPro" id="IPR007410">
    <property type="entry name" value="LpqE-like"/>
</dbReference>
<feature type="signal peptide" evidence="2">
    <location>
        <begin position="1"/>
        <end position="23"/>
    </location>
</feature>
<protein>
    <recommendedName>
        <fullName evidence="5">Secreted protein</fullName>
    </recommendedName>
</protein>
<reference evidence="4" key="2">
    <citation type="submission" date="2016-02" db="EMBL/GenBank/DDBJ databases">
        <title>Draft genome sequence of five rapidly growing Mycobacterium species.</title>
        <authorList>
            <person name="Katahira K."/>
            <person name="Gotou Y."/>
            <person name="Iida K."/>
            <person name="Ogura Y."/>
            <person name="Hayashi T."/>
        </authorList>
    </citation>
    <scope>NUCLEOTIDE SEQUENCE [LARGE SCALE GENOMIC DNA]</scope>
    <source>
        <strain evidence="4">JCM6362</strain>
    </source>
</reference>
<dbReference type="InterPro" id="IPR058248">
    <property type="entry name" value="Lxx211020-like"/>
</dbReference>
<evidence type="ECO:0000256" key="2">
    <source>
        <dbReference type="SAM" id="SignalP"/>
    </source>
</evidence>
<comment type="caution">
    <text evidence="3">The sequence shown here is derived from an EMBL/GenBank/DDBJ whole genome shotgun (WGS) entry which is preliminary data.</text>
</comment>
<dbReference type="PANTHER" id="PTHR36302">
    <property type="entry name" value="BLR7088 PROTEIN"/>
    <property type="match status" value="1"/>
</dbReference>
<sequence>MPKFLFRAALAASLLIAPMAAGCASDDPADTDRSAATVVTVSDQWAKAAPDGMTSLFGTFHNSGDHDVRIVSATSPVAGSVELHEVVTDAAGTSVMQEKGDGFHIPAGGSHELTPGGDHLMLIDLTEPLTVGSDIDVEVTFDDGSTLPFVVQVRDFPGADEQYGTDGAHDHGDHGVHDHGDHGDHGDHEAHGHG</sequence>
<feature type="region of interest" description="Disordered" evidence="1">
    <location>
        <begin position="158"/>
        <end position="194"/>
    </location>
</feature>
<reference evidence="3 4" key="1">
    <citation type="journal article" date="2016" name="Genome Announc.">
        <title>Draft Genome Sequences of Five Rapidly Growing Mycobacterium Species, M. thermoresistibile, M. fortuitum subsp. acetamidolyticum, M. canariasense, M. brisbanense, and M. novocastrense.</title>
        <authorList>
            <person name="Katahira K."/>
            <person name="Ogura Y."/>
            <person name="Gotoh Y."/>
            <person name="Hayashi T."/>
        </authorList>
    </citation>
    <scope>NUCLEOTIDE SEQUENCE [LARGE SCALE GENOMIC DNA]</scope>
    <source>
        <strain evidence="3 4">JCM6362</strain>
    </source>
</reference>
<feature type="chain" id="PRO_5038750516" description="Secreted protein" evidence="2">
    <location>
        <begin position="24"/>
        <end position="194"/>
    </location>
</feature>
<dbReference type="Pfam" id="PF04314">
    <property type="entry name" value="PCuAC"/>
    <property type="match status" value="1"/>
</dbReference>
<dbReference type="PROSITE" id="PS51257">
    <property type="entry name" value="PROKAR_LIPOPROTEIN"/>
    <property type="match status" value="1"/>
</dbReference>
<dbReference type="InterPro" id="IPR036182">
    <property type="entry name" value="PCuAC_sf"/>
</dbReference>